<organism evidence="5 6">
    <name type="scientific">Stenotrophomonas koreensis</name>
    <dbReference type="NCBI Taxonomy" id="266128"/>
    <lineage>
        <taxon>Bacteria</taxon>
        <taxon>Pseudomonadati</taxon>
        <taxon>Pseudomonadota</taxon>
        <taxon>Gammaproteobacteria</taxon>
        <taxon>Lysobacterales</taxon>
        <taxon>Lysobacteraceae</taxon>
        <taxon>Stenotrophomonas</taxon>
    </lineage>
</organism>
<dbReference type="Pfam" id="PF01551">
    <property type="entry name" value="Peptidase_M23"/>
    <property type="match status" value="1"/>
</dbReference>
<dbReference type="GO" id="GO:0004222">
    <property type="term" value="F:metalloendopeptidase activity"/>
    <property type="evidence" value="ECO:0007669"/>
    <property type="project" value="TreeGrafter"/>
</dbReference>
<dbReference type="Proteomes" id="UP000550609">
    <property type="component" value="Unassembled WGS sequence"/>
</dbReference>
<dbReference type="SUPFAM" id="SSF53955">
    <property type="entry name" value="Lysozyme-like"/>
    <property type="match status" value="1"/>
</dbReference>
<dbReference type="Pfam" id="PF01471">
    <property type="entry name" value="PG_binding_1"/>
    <property type="match status" value="2"/>
</dbReference>
<dbReference type="InterPro" id="IPR050570">
    <property type="entry name" value="Cell_wall_metabolism_enzyme"/>
</dbReference>
<feature type="domain" description="Peptidoglycan binding-like" evidence="3">
    <location>
        <begin position="440"/>
        <end position="500"/>
    </location>
</feature>
<reference evidence="5 6" key="1">
    <citation type="submission" date="2020-08" db="EMBL/GenBank/DDBJ databases">
        <title>Stenotrophomonas sp. W1S232.</title>
        <authorList>
            <person name="Deng Y."/>
        </authorList>
    </citation>
    <scope>NUCLEOTIDE SEQUENCE [LARGE SCALE GENOMIC DNA]</scope>
    <source>
        <strain evidence="5 6">W1S232</strain>
    </source>
</reference>
<dbReference type="InterPro" id="IPR011055">
    <property type="entry name" value="Dup_hybrid_motif"/>
</dbReference>
<evidence type="ECO:0000313" key="5">
    <source>
        <dbReference type="EMBL" id="MBB1115820.1"/>
    </source>
</evidence>
<feature type="domain" description="M23ase beta-sheet core" evidence="4">
    <location>
        <begin position="245"/>
        <end position="349"/>
    </location>
</feature>
<dbReference type="RefSeq" id="WP_182621214.1">
    <property type="nucleotide sequence ID" value="NZ_JACIUV010000001.1"/>
</dbReference>
<evidence type="ECO:0000313" key="6">
    <source>
        <dbReference type="Proteomes" id="UP000550609"/>
    </source>
</evidence>
<gene>
    <name evidence="5" type="ORF">H4O09_01905</name>
</gene>
<dbReference type="SUPFAM" id="SSF51261">
    <property type="entry name" value="Duplicated hybrid motif"/>
    <property type="match status" value="1"/>
</dbReference>
<dbReference type="InterPro" id="IPR008258">
    <property type="entry name" value="Transglycosylase_SLT_dom_1"/>
</dbReference>
<dbReference type="Pfam" id="PF01464">
    <property type="entry name" value="SLT"/>
    <property type="match status" value="1"/>
</dbReference>
<dbReference type="InterPro" id="IPR036365">
    <property type="entry name" value="PGBD-like_sf"/>
</dbReference>
<dbReference type="Gene3D" id="1.10.530.10">
    <property type="match status" value="1"/>
</dbReference>
<protein>
    <submittedName>
        <fullName evidence="5">Peptidoglycan-binding protein</fullName>
    </submittedName>
</protein>
<comment type="caution">
    <text evidence="5">The sequence shown here is derived from an EMBL/GenBank/DDBJ whole genome shotgun (WGS) entry which is preliminary data.</text>
</comment>
<dbReference type="InterPro" id="IPR016047">
    <property type="entry name" value="M23ase_b-sheet_dom"/>
</dbReference>
<feature type="region of interest" description="Disordered" evidence="1">
    <location>
        <begin position="597"/>
        <end position="623"/>
    </location>
</feature>
<sequence length="623" mass="65424">MSGPIYQEMIQPKGAGYRSDSIKPYSHYREPVEDAPGRLAGNSRIWGDASPQVQSRVVDILIEAARDKGLNTRETAHVLAIARVESGFNPDAAAGTTSAAGLGQFIDGTGRHYGLGSNRFDAQAGARALVEHFIDNRDLARARGQGEAYIYKYHHDGPSRDYGGLGLATSKVLPFVDKYEQLLLQQKIGAPDRAGQDIGVGAPTPTPSQPRIAGFDAAMQQMMPPQAGVKPHITGQYGEDRGSKNHGGVDFNYVGGQSGRNLQHPVVNSPVDGRIAFSGGAYGTVKIIDAQGNSHELLHLHSRSVKEGDSVRAGQPIGTMGGRGPEGPNQYAQHVHYQLRNPAGTIIDPVSFWNGRQVSVGGDTSPALDTRGVQEKLAALGYTGLQGKPLQVDGIAGANTTHAVRAFQKDHGLEIDGIAGPATLGALASQKALSQQGSVGPAVQTLQAQLNQLGVTDARGRPLAVDGQFGNSTGQAVEAFQKANDLKPDGVVGPQTRQALEAALGRELKPAQAQPAAAATPSVQEMPLFQKLKGCLPDGLSAEKIAQAAACAWKAGIDAPDKVQQVHVNGSTAHVIGTTPGFRASVDLAGHAPSLQDSSQQLQVLTQQQEQQHSRQASAAMSV</sequence>
<dbReference type="CDD" id="cd12797">
    <property type="entry name" value="M23_peptidase"/>
    <property type="match status" value="1"/>
</dbReference>
<proteinExistence type="predicted"/>
<feature type="domain" description="Transglycosylase SLT" evidence="2">
    <location>
        <begin position="74"/>
        <end position="116"/>
    </location>
</feature>
<dbReference type="InterPro" id="IPR023346">
    <property type="entry name" value="Lysozyme-like_dom_sf"/>
</dbReference>
<dbReference type="InterPro" id="IPR002477">
    <property type="entry name" value="Peptidoglycan-bd-like"/>
</dbReference>
<evidence type="ECO:0000259" key="2">
    <source>
        <dbReference type="Pfam" id="PF01464"/>
    </source>
</evidence>
<dbReference type="Gene3D" id="1.10.101.10">
    <property type="entry name" value="PGBD-like superfamily/PGBD"/>
    <property type="match status" value="2"/>
</dbReference>
<evidence type="ECO:0000259" key="4">
    <source>
        <dbReference type="Pfam" id="PF01551"/>
    </source>
</evidence>
<accession>A0A7W3YTV6</accession>
<dbReference type="AlphaFoldDB" id="A0A7W3YTV6"/>
<feature type="domain" description="Peptidoglycan binding-like" evidence="3">
    <location>
        <begin position="373"/>
        <end position="427"/>
    </location>
</feature>
<dbReference type="EMBL" id="JACIUV010000001">
    <property type="protein sequence ID" value="MBB1115820.1"/>
    <property type="molecule type" value="Genomic_DNA"/>
</dbReference>
<evidence type="ECO:0000259" key="3">
    <source>
        <dbReference type="Pfam" id="PF01471"/>
    </source>
</evidence>
<dbReference type="PANTHER" id="PTHR21666">
    <property type="entry name" value="PEPTIDASE-RELATED"/>
    <property type="match status" value="1"/>
</dbReference>
<dbReference type="PANTHER" id="PTHR21666:SF294">
    <property type="entry name" value="PEPTIDASE M23"/>
    <property type="match status" value="1"/>
</dbReference>
<evidence type="ECO:0000256" key="1">
    <source>
        <dbReference type="SAM" id="MobiDB-lite"/>
    </source>
</evidence>
<dbReference type="SUPFAM" id="SSF47090">
    <property type="entry name" value="PGBD-like"/>
    <property type="match status" value="2"/>
</dbReference>
<dbReference type="InterPro" id="IPR036366">
    <property type="entry name" value="PGBDSf"/>
</dbReference>
<dbReference type="Gene3D" id="2.70.70.10">
    <property type="entry name" value="Glucose Permease (Domain IIA)"/>
    <property type="match status" value="1"/>
</dbReference>
<name>A0A7W3YTV6_9GAMM</name>